<dbReference type="CDD" id="cd22641">
    <property type="entry name" value="C24-like"/>
    <property type="match status" value="1"/>
</dbReference>
<comment type="caution">
    <text evidence="1">The sequence shown here is derived from an EMBL/GenBank/DDBJ whole genome shotgun (WGS) entry which is preliminary data.</text>
</comment>
<dbReference type="EMBL" id="JAGHKO010000001">
    <property type="protein sequence ID" value="MBO9200591.1"/>
    <property type="molecule type" value="Genomic_DNA"/>
</dbReference>
<keyword evidence="2" id="KW-1185">Reference proteome</keyword>
<evidence type="ECO:0000313" key="1">
    <source>
        <dbReference type="EMBL" id="MBO9200591.1"/>
    </source>
</evidence>
<dbReference type="Proteomes" id="UP000677244">
    <property type="component" value="Unassembled WGS sequence"/>
</dbReference>
<name>A0ABS3YTQ8_9BACT</name>
<protein>
    <submittedName>
        <fullName evidence="1">Uncharacterized protein</fullName>
    </submittedName>
</protein>
<accession>A0ABS3YTQ8</accession>
<dbReference type="RefSeq" id="WP_209138631.1">
    <property type="nucleotide sequence ID" value="NZ_JAGHKO010000001.1"/>
</dbReference>
<gene>
    <name evidence="1" type="ORF">J7I42_09985</name>
</gene>
<organism evidence="1 2">
    <name type="scientific">Niastella soli</name>
    <dbReference type="NCBI Taxonomy" id="2821487"/>
    <lineage>
        <taxon>Bacteria</taxon>
        <taxon>Pseudomonadati</taxon>
        <taxon>Bacteroidota</taxon>
        <taxon>Chitinophagia</taxon>
        <taxon>Chitinophagales</taxon>
        <taxon>Chitinophagaceae</taxon>
        <taxon>Niastella</taxon>
    </lineage>
</organism>
<reference evidence="1 2" key="1">
    <citation type="submission" date="2021-03" db="EMBL/GenBank/DDBJ databases">
        <title>Assistant Professor.</title>
        <authorList>
            <person name="Huq M.A."/>
        </authorList>
    </citation>
    <scope>NUCLEOTIDE SEQUENCE [LARGE SCALE GENOMIC DNA]</scope>
    <source>
        <strain evidence="1 2">MAH-29</strain>
    </source>
</reference>
<sequence length="265" mass="29724">MYKRIDFSKLEGLATYQDTLDFLQVSYREAISAIAKAFGSKVIVTGITDQGTTFSDGWVVIDGELMPFAGGLKTDRIVVEEISDTEIFNDGSIQTVYYTKRAKLGITGGFAFSDFVRVDTLSAISLGLKNLITAHNNLQAAFNTHTHSWNDITNKPSTFYPSGHRHDWNDIDNKPVNKILYAATHNCNRPGGKQDYIQTVYIPYTPVEYVVVGSLVGVSDYSYWQNDNNAFFTVRDKTSSYFSLVLQSVGKENMDLYFDYALISK</sequence>
<evidence type="ECO:0000313" key="2">
    <source>
        <dbReference type="Proteomes" id="UP000677244"/>
    </source>
</evidence>
<proteinExistence type="predicted"/>